<proteinExistence type="predicted"/>
<evidence type="ECO:0000313" key="2">
    <source>
        <dbReference type="Proteomes" id="UP001145114"/>
    </source>
</evidence>
<name>A0ACC1HFT3_9FUNG</name>
<dbReference type="Proteomes" id="UP001145114">
    <property type="component" value="Unassembled WGS sequence"/>
</dbReference>
<accession>A0ACC1HFT3</accession>
<dbReference type="EMBL" id="JAMZIH010007250">
    <property type="protein sequence ID" value="KAJ1673204.1"/>
    <property type="molecule type" value="Genomic_DNA"/>
</dbReference>
<gene>
    <name evidence="1" type="primary">FRE3</name>
    <name evidence="1" type="ORF">EV182_005695</name>
</gene>
<comment type="caution">
    <text evidence="1">The sequence shown here is derived from an EMBL/GenBank/DDBJ whole genome shotgun (WGS) entry which is preliminary data.</text>
</comment>
<sequence>VEICSFTGYKIYPGRGRLFVRSDSRIFRFIDSKTESLFHQSKNPRKIAWTVVYRRHHKKGVSEEVSKKRTRRTVKANRGFVGADWQTIKAKRSEKPEVRAAARASAIKKAKEDKKKQAEKKVKA</sequence>
<protein>
    <submittedName>
        <fullName evidence="1">Ferric-chelate reductase</fullName>
    </submittedName>
</protein>
<organism evidence="1 2">
    <name type="scientific">Spiromyces aspiralis</name>
    <dbReference type="NCBI Taxonomy" id="68401"/>
    <lineage>
        <taxon>Eukaryota</taxon>
        <taxon>Fungi</taxon>
        <taxon>Fungi incertae sedis</taxon>
        <taxon>Zoopagomycota</taxon>
        <taxon>Kickxellomycotina</taxon>
        <taxon>Kickxellomycetes</taxon>
        <taxon>Kickxellales</taxon>
        <taxon>Kickxellaceae</taxon>
        <taxon>Spiromyces</taxon>
    </lineage>
</organism>
<keyword evidence="2" id="KW-1185">Reference proteome</keyword>
<reference evidence="1" key="1">
    <citation type="submission" date="2022-06" db="EMBL/GenBank/DDBJ databases">
        <title>Phylogenomic reconstructions and comparative analyses of Kickxellomycotina fungi.</title>
        <authorList>
            <person name="Reynolds N.K."/>
            <person name="Stajich J.E."/>
            <person name="Barry K."/>
            <person name="Grigoriev I.V."/>
            <person name="Crous P."/>
            <person name="Smith M.E."/>
        </authorList>
    </citation>
    <scope>NUCLEOTIDE SEQUENCE</scope>
    <source>
        <strain evidence="1">RSA 2271</strain>
    </source>
</reference>
<feature type="non-terminal residue" evidence="1">
    <location>
        <position position="1"/>
    </location>
</feature>
<evidence type="ECO:0000313" key="1">
    <source>
        <dbReference type="EMBL" id="KAJ1673204.1"/>
    </source>
</evidence>